<proteinExistence type="predicted"/>
<dbReference type="Gene3D" id="3.40.630.30">
    <property type="match status" value="1"/>
</dbReference>
<dbReference type="EMBL" id="JAHHIF010000010">
    <property type="protein sequence ID" value="MBW4544757.1"/>
    <property type="molecule type" value="Genomic_DNA"/>
</dbReference>
<dbReference type="Pfam" id="PF13302">
    <property type="entry name" value="Acetyltransf_3"/>
    <property type="match status" value="1"/>
</dbReference>
<dbReference type="InterPro" id="IPR016181">
    <property type="entry name" value="Acyl_CoA_acyltransferase"/>
</dbReference>
<gene>
    <name evidence="2" type="ORF">KME25_10000</name>
</gene>
<protein>
    <submittedName>
        <fullName evidence="2">GNAT family N-acetyltransferase</fullName>
    </submittedName>
</protein>
<dbReference type="InterPro" id="IPR000182">
    <property type="entry name" value="GNAT_dom"/>
</dbReference>
<sequence>MFLRQLTRDDVDNLLGIFSDFIAMQYYPNTKSREETEEWICRNLESYQKYGIGLWAAILKDSNEFAGQCGLVVQHVDGKTEIEIGYLFLRKYWGQGLAKEAALACRNYGFTSLNFTRLISLINPNNIPSRRVAEKIGMTLEKEVKWEKTGNIQCVYAIARM</sequence>
<name>A0A951PKU0_9CYAN</name>
<dbReference type="InterPro" id="IPR051531">
    <property type="entry name" value="N-acetyltransferase"/>
</dbReference>
<organism evidence="2 3">
    <name type="scientific">Symplocastrum torsivum CPER-KK1</name>
    <dbReference type="NCBI Taxonomy" id="450513"/>
    <lineage>
        <taxon>Bacteria</taxon>
        <taxon>Bacillati</taxon>
        <taxon>Cyanobacteriota</taxon>
        <taxon>Cyanophyceae</taxon>
        <taxon>Oscillatoriophycideae</taxon>
        <taxon>Oscillatoriales</taxon>
        <taxon>Microcoleaceae</taxon>
        <taxon>Symplocastrum</taxon>
    </lineage>
</organism>
<reference evidence="2" key="1">
    <citation type="submission" date="2021-05" db="EMBL/GenBank/DDBJ databases">
        <authorList>
            <person name="Pietrasiak N."/>
            <person name="Ward R."/>
            <person name="Stajich J.E."/>
            <person name="Kurbessoian T."/>
        </authorList>
    </citation>
    <scope>NUCLEOTIDE SEQUENCE</scope>
    <source>
        <strain evidence="2">CPER-KK1</strain>
    </source>
</reference>
<comment type="caution">
    <text evidence="2">The sequence shown here is derived from an EMBL/GenBank/DDBJ whole genome shotgun (WGS) entry which is preliminary data.</text>
</comment>
<feature type="domain" description="N-acetyltransferase" evidence="1">
    <location>
        <begin position="1"/>
        <end position="161"/>
    </location>
</feature>
<evidence type="ECO:0000313" key="2">
    <source>
        <dbReference type="EMBL" id="MBW4544757.1"/>
    </source>
</evidence>
<dbReference type="PANTHER" id="PTHR43792:SF1">
    <property type="entry name" value="N-ACETYLTRANSFERASE DOMAIN-CONTAINING PROTEIN"/>
    <property type="match status" value="1"/>
</dbReference>
<dbReference type="PANTHER" id="PTHR43792">
    <property type="entry name" value="GNAT FAMILY, PUTATIVE (AFU_ORTHOLOGUE AFUA_3G00765)-RELATED-RELATED"/>
    <property type="match status" value="1"/>
</dbReference>
<reference evidence="2" key="2">
    <citation type="journal article" date="2022" name="Microbiol. Resour. Announc.">
        <title>Metagenome Sequencing to Explore Phylogenomics of Terrestrial Cyanobacteria.</title>
        <authorList>
            <person name="Ward R.D."/>
            <person name="Stajich J.E."/>
            <person name="Johansen J.R."/>
            <person name="Huntemann M."/>
            <person name="Clum A."/>
            <person name="Foster B."/>
            <person name="Foster B."/>
            <person name="Roux S."/>
            <person name="Palaniappan K."/>
            <person name="Varghese N."/>
            <person name="Mukherjee S."/>
            <person name="Reddy T.B.K."/>
            <person name="Daum C."/>
            <person name="Copeland A."/>
            <person name="Chen I.A."/>
            <person name="Ivanova N.N."/>
            <person name="Kyrpides N.C."/>
            <person name="Shapiro N."/>
            <person name="Eloe-Fadrosh E.A."/>
            <person name="Pietrasiak N."/>
        </authorList>
    </citation>
    <scope>NUCLEOTIDE SEQUENCE</scope>
    <source>
        <strain evidence="2">CPER-KK1</strain>
    </source>
</reference>
<dbReference type="Proteomes" id="UP000753908">
    <property type="component" value="Unassembled WGS sequence"/>
</dbReference>
<accession>A0A951PKU0</accession>
<evidence type="ECO:0000313" key="3">
    <source>
        <dbReference type="Proteomes" id="UP000753908"/>
    </source>
</evidence>
<dbReference type="GO" id="GO:0016747">
    <property type="term" value="F:acyltransferase activity, transferring groups other than amino-acyl groups"/>
    <property type="evidence" value="ECO:0007669"/>
    <property type="project" value="InterPro"/>
</dbReference>
<dbReference type="SUPFAM" id="SSF55729">
    <property type="entry name" value="Acyl-CoA N-acyltransferases (Nat)"/>
    <property type="match status" value="1"/>
</dbReference>
<dbReference type="AlphaFoldDB" id="A0A951PKU0"/>
<evidence type="ECO:0000259" key="1">
    <source>
        <dbReference type="PROSITE" id="PS51186"/>
    </source>
</evidence>
<dbReference type="PROSITE" id="PS51186">
    <property type="entry name" value="GNAT"/>
    <property type="match status" value="1"/>
</dbReference>